<evidence type="ECO:0000313" key="2">
    <source>
        <dbReference type="Proteomes" id="UP000053051"/>
    </source>
</evidence>
<sequence length="46" mass="5076">MAFSGGKNPKKRVSSFRVGAVTPNLGSSMMYPMVSYVLRCTFILFV</sequence>
<reference evidence="1 2" key="1">
    <citation type="submission" date="2012-05" db="EMBL/GenBank/DDBJ databases">
        <authorList>
            <person name="Hilton J."/>
        </authorList>
    </citation>
    <scope>NUCLEOTIDE SEQUENCE [LARGE SCALE GENOMIC DNA]</scope>
    <source>
        <strain evidence="1 2">HH01</strain>
    </source>
</reference>
<proteinExistence type="predicted"/>
<name>M1WRY3_9NOST</name>
<dbReference type="Proteomes" id="UP000053051">
    <property type="component" value="Unassembled WGS sequence"/>
</dbReference>
<evidence type="ECO:0000313" key="1">
    <source>
        <dbReference type="EMBL" id="CCH67149.1"/>
    </source>
</evidence>
<dbReference type="EMBL" id="CAIY01000037">
    <property type="protein sequence ID" value="CCH67149.1"/>
    <property type="molecule type" value="Genomic_DNA"/>
</dbReference>
<comment type="caution">
    <text evidence="1">The sequence shown here is derived from an EMBL/GenBank/DDBJ whole genome shotgun (WGS) entry which is preliminary data.</text>
</comment>
<dbReference type="AlphaFoldDB" id="M1WRY3"/>
<gene>
    <name evidence="1" type="ORF">RINTHH_9940</name>
</gene>
<keyword evidence="2" id="KW-1185">Reference proteome</keyword>
<reference evidence="2" key="2">
    <citation type="submission" date="2016-01" db="EMBL/GenBank/DDBJ databases">
        <title>Diatom-associated endosymboitic cyanobacterium lacks core nitrogen metabolism enzymes.</title>
        <authorList>
            <person name="Hilton J.A."/>
            <person name="Foster R.A."/>
            <person name="Tripp H.J."/>
            <person name="Carter B.J."/>
            <person name="Zehr J.P."/>
            <person name="Villareal T.A."/>
        </authorList>
    </citation>
    <scope>NUCLEOTIDE SEQUENCE [LARGE SCALE GENOMIC DNA]</scope>
    <source>
        <strain evidence="2">HH01</strain>
    </source>
</reference>
<protein>
    <submittedName>
        <fullName evidence="1">Uncharacterized protein</fullName>
    </submittedName>
</protein>
<organism evidence="1 2">
    <name type="scientific">Richelia intracellularis HH01</name>
    <dbReference type="NCBI Taxonomy" id="1165094"/>
    <lineage>
        <taxon>Bacteria</taxon>
        <taxon>Bacillati</taxon>
        <taxon>Cyanobacteriota</taxon>
        <taxon>Cyanophyceae</taxon>
        <taxon>Nostocales</taxon>
        <taxon>Nostocaceae</taxon>
        <taxon>Richelia</taxon>
    </lineage>
</organism>
<accession>M1WRY3</accession>